<proteinExistence type="predicted"/>
<dbReference type="OrthoDB" id="9808140at2"/>
<name>A0A017RVW7_9CLOT</name>
<organism evidence="2 3">
    <name type="scientific">Fervidicella metallireducens AeB</name>
    <dbReference type="NCBI Taxonomy" id="1403537"/>
    <lineage>
        <taxon>Bacteria</taxon>
        <taxon>Bacillati</taxon>
        <taxon>Bacillota</taxon>
        <taxon>Clostridia</taxon>
        <taxon>Eubacteriales</taxon>
        <taxon>Clostridiaceae</taxon>
        <taxon>Fervidicella</taxon>
    </lineage>
</organism>
<dbReference type="Pfam" id="PF08241">
    <property type="entry name" value="Methyltransf_11"/>
    <property type="match status" value="1"/>
</dbReference>
<dbReference type="InterPro" id="IPR029063">
    <property type="entry name" value="SAM-dependent_MTases_sf"/>
</dbReference>
<dbReference type="STRING" id="1403537.Q428_06260"/>
<dbReference type="AlphaFoldDB" id="A0A017RVW7"/>
<reference evidence="2 3" key="1">
    <citation type="journal article" date="2014" name="Genome Announc.">
        <title>Draft Genome Sequence of Fervidicella metallireducens Strain AeBT, an Iron-Reducing Thermoanaerobe from the Great Artesian Basin.</title>
        <authorList>
            <person name="Patel B.K."/>
        </authorList>
    </citation>
    <scope>NUCLEOTIDE SEQUENCE [LARGE SCALE GENOMIC DNA]</scope>
    <source>
        <strain evidence="2 3">AeB</strain>
    </source>
</reference>
<dbReference type="Gene3D" id="3.40.50.150">
    <property type="entry name" value="Vaccinia Virus protein VP39"/>
    <property type="match status" value="1"/>
</dbReference>
<dbReference type="CDD" id="cd02440">
    <property type="entry name" value="AdoMet_MTases"/>
    <property type="match status" value="1"/>
</dbReference>
<comment type="caution">
    <text evidence="2">The sequence shown here is derived from an EMBL/GenBank/DDBJ whole genome shotgun (WGS) entry which is preliminary data.</text>
</comment>
<dbReference type="PANTHER" id="PTHR43591">
    <property type="entry name" value="METHYLTRANSFERASE"/>
    <property type="match status" value="1"/>
</dbReference>
<dbReference type="RefSeq" id="WP_035379134.1">
    <property type="nucleotide sequence ID" value="NZ_AZQP01000014.1"/>
</dbReference>
<accession>A0A017RVW7</accession>
<sequence length="246" mass="28562">MLNVNFSEPYDNYDNTVTKYDIDVLNNFLEKAKITSSSKILDIGCGTGNYAIEIKKITNCETYGLDISEAVISKALEKDKTVNWILCDALHTPFENNFFDFIYMTDVIHHILNIDKLFIEINRILKNKGKICINTQSHRQIDLRFNSEFFPESAILDKMRYPDVEKIILTAQRYGLSFIKEDIIGQDNEIILDSKYLDSVEKRQYPMFHLISDKCYHYGIAEIRTQLLNGPIIRKTSGTTSIWFTK</sequence>
<dbReference type="SUPFAM" id="SSF53335">
    <property type="entry name" value="S-adenosyl-L-methionine-dependent methyltransferases"/>
    <property type="match status" value="1"/>
</dbReference>
<dbReference type="Proteomes" id="UP000019681">
    <property type="component" value="Unassembled WGS sequence"/>
</dbReference>
<dbReference type="EMBL" id="AZQP01000014">
    <property type="protein sequence ID" value="EYE88761.1"/>
    <property type="molecule type" value="Genomic_DNA"/>
</dbReference>
<dbReference type="InterPro" id="IPR013216">
    <property type="entry name" value="Methyltransf_11"/>
</dbReference>
<evidence type="ECO:0000259" key="1">
    <source>
        <dbReference type="Pfam" id="PF08241"/>
    </source>
</evidence>
<gene>
    <name evidence="2" type="ORF">Q428_06260</name>
</gene>
<keyword evidence="3" id="KW-1185">Reference proteome</keyword>
<evidence type="ECO:0000313" key="2">
    <source>
        <dbReference type="EMBL" id="EYE88761.1"/>
    </source>
</evidence>
<protein>
    <recommendedName>
        <fullName evidence="1">Methyltransferase type 11 domain-containing protein</fullName>
    </recommendedName>
</protein>
<evidence type="ECO:0000313" key="3">
    <source>
        <dbReference type="Proteomes" id="UP000019681"/>
    </source>
</evidence>
<feature type="domain" description="Methyltransferase type 11" evidence="1">
    <location>
        <begin position="41"/>
        <end position="133"/>
    </location>
</feature>
<dbReference type="GO" id="GO:0008757">
    <property type="term" value="F:S-adenosylmethionine-dependent methyltransferase activity"/>
    <property type="evidence" value="ECO:0007669"/>
    <property type="project" value="InterPro"/>
</dbReference>
<dbReference type="PANTHER" id="PTHR43591:SF110">
    <property type="entry name" value="RHODANESE DOMAIN-CONTAINING PROTEIN"/>
    <property type="match status" value="1"/>
</dbReference>